<gene>
    <name evidence="2" type="ORF">GJQ69_07365</name>
    <name evidence="3" type="ORF">GKP14_06445</name>
</gene>
<accession>A0A859DQF1</accession>
<dbReference type="Gene3D" id="1.10.10.10">
    <property type="entry name" value="Winged helix-like DNA-binding domain superfamily/Winged helix DNA-binding domain"/>
    <property type="match status" value="1"/>
</dbReference>
<evidence type="ECO:0000313" key="5">
    <source>
        <dbReference type="Proteomes" id="UP000509623"/>
    </source>
</evidence>
<dbReference type="PANTHER" id="PTHR33221">
    <property type="entry name" value="WINGED HELIX-TURN-HELIX TRANSCRIPTIONAL REGULATOR, RRF2 FAMILY"/>
    <property type="match status" value="1"/>
</dbReference>
<dbReference type="RefSeq" id="WP_086035358.1">
    <property type="nucleotide sequence ID" value="NZ_CP046051.1"/>
</dbReference>
<proteinExistence type="predicted"/>
<dbReference type="Proteomes" id="UP000509623">
    <property type="component" value="Chromosome"/>
</dbReference>
<dbReference type="InterPro" id="IPR036390">
    <property type="entry name" value="WH_DNA-bd_sf"/>
</dbReference>
<dbReference type="Proteomes" id="UP000501316">
    <property type="component" value="Chromosome"/>
</dbReference>
<protein>
    <submittedName>
        <fullName evidence="2">Rrf2 family transcriptional regulator</fullName>
    </submittedName>
</protein>
<dbReference type="PANTHER" id="PTHR33221:SF5">
    <property type="entry name" value="HTH-TYPE TRANSCRIPTIONAL REGULATOR ISCR"/>
    <property type="match status" value="1"/>
</dbReference>
<reference evidence="3" key="3">
    <citation type="journal article" date="2022" name="Int. J. Syst. Evol. Microbiol.">
        <title>Caproicibacterium lactatifermentans sp. nov., isolated from pit clay used for the production of Chinese strong aroma-type liquor.</title>
        <authorList>
            <person name="Wang H."/>
            <person name="Gu Y."/>
            <person name="Zhao D."/>
            <person name="Qiao Z."/>
            <person name="Zheng J."/>
            <person name="Gao J."/>
            <person name="Ren C."/>
            <person name="Xu Y."/>
        </authorList>
    </citation>
    <scope>NUCLEOTIDE SEQUENCE</scope>
    <source>
        <strain evidence="3">JNU-WLY1368</strain>
    </source>
</reference>
<dbReference type="PROSITE" id="PS51197">
    <property type="entry name" value="HTH_RRF2_2"/>
    <property type="match status" value="1"/>
</dbReference>
<dbReference type="NCBIfam" id="TIGR00738">
    <property type="entry name" value="rrf2_super"/>
    <property type="match status" value="1"/>
</dbReference>
<dbReference type="EMBL" id="CP046161">
    <property type="protein sequence ID" value="QKO30670.1"/>
    <property type="molecule type" value="Genomic_DNA"/>
</dbReference>
<dbReference type="InterPro" id="IPR000944">
    <property type="entry name" value="Tscrpt_reg_Rrf2"/>
</dbReference>
<dbReference type="GO" id="GO:0003700">
    <property type="term" value="F:DNA-binding transcription factor activity"/>
    <property type="evidence" value="ECO:0007669"/>
    <property type="project" value="TreeGrafter"/>
</dbReference>
<sequence>MKISTKGRYGLRAMLELVRANGKLVSLSAIAQQESLSLNYLESIFSQMKHARLVCSATGAQGGYRLAQPADQISAFDVLSSLEGDLSVTEEGPNMPPIRQYLTKNVWDVIDQKVEVILKSTSLKDLLDAQQKKQD</sequence>
<dbReference type="AlphaFoldDB" id="A0A859DQF1"/>
<evidence type="ECO:0000313" key="4">
    <source>
        <dbReference type="Proteomes" id="UP000501316"/>
    </source>
</evidence>
<dbReference type="GO" id="GO:0003677">
    <property type="term" value="F:DNA binding"/>
    <property type="evidence" value="ECO:0007669"/>
    <property type="project" value="UniProtKB-KW"/>
</dbReference>
<evidence type="ECO:0000313" key="3">
    <source>
        <dbReference type="EMBL" id="QKO30670.1"/>
    </source>
</evidence>
<organism evidence="2 4">
    <name type="scientific">Caproicibacterium lactatifermentans</name>
    <dbReference type="NCBI Taxonomy" id="2666138"/>
    <lineage>
        <taxon>Bacteria</taxon>
        <taxon>Bacillati</taxon>
        <taxon>Bacillota</taxon>
        <taxon>Clostridia</taxon>
        <taxon>Eubacteriales</taxon>
        <taxon>Oscillospiraceae</taxon>
        <taxon>Caproicibacterium</taxon>
    </lineage>
</organism>
<dbReference type="EMBL" id="CP046051">
    <property type="protein sequence ID" value="QKN24317.1"/>
    <property type="molecule type" value="Genomic_DNA"/>
</dbReference>
<reference evidence="4 5" key="1">
    <citation type="submission" date="2019-11" db="EMBL/GenBank/DDBJ databases">
        <authorList>
            <person name="Ren C."/>
            <person name="Wang H."/>
            <person name="Xu Y."/>
        </authorList>
    </citation>
    <scope>NUCLEOTIDE SEQUENCE [LARGE SCALE GENOMIC DNA]</scope>
    <source>
        <strain evidence="5">JNU-WLY1368</strain>
        <strain evidence="2 4">LBM 19010</strain>
    </source>
</reference>
<keyword evidence="5" id="KW-1185">Reference proteome</keyword>
<dbReference type="GO" id="GO:0005829">
    <property type="term" value="C:cytosol"/>
    <property type="evidence" value="ECO:0007669"/>
    <property type="project" value="TreeGrafter"/>
</dbReference>
<evidence type="ECO:0000313" key="2">
    <source>
        <dbReference type="EMBL" id="QKN24317.1"/>
    </source>
</evidence>
<dbReference type="KEGG" id="clf:GJQ69_07365"/>
<name>A0A859DQF1_9FIRM</name>
<dbReference type="Pfam" id="PF02082">
    <property type="entry name" value="Rrf2"/>
    <property type="match status" value="1"/>
</dbReference>
<keyword evidence="1" id="KW-0238">DNA-binding</keyword>
<evidence type="ECO:0000256" key="1">
    <source>
        <dbReference type="ARBA" id="ARBA00023125"/>
    </source>
</evidence>
<dbReference type="SUPFAM" id="SSF46785">
    <property type="entry name" value="Winged helix' DNA-binding domain"/>
    <property type="match status" value="1"/>
</dbReference>
<reference evidence="3" key="2">
    <citation type="journal article" date="2021" name="Appl. Environ. Microbiol.">
        <title>Adaptability of a Caproate-Producing Bacterium Contributes to Its Dominance in an Anaerobic Fermentation System.</title>
        <authorList>
            <person name="Wang H."/>
            <person name="Gu Y."/>
            <person name="Zhou W."/>
            <person name="Zhao D."/>
            <person name="Qiao Z."/>
            <person name="Zheng J."/>
            <person name="Gao J."/>
            <person name="Chen X."/>
            <person name="Ren C."/>
            <person name="Xu Y."/>
        </authorList>
    </citation>
    <scope>NUCLEOTIDE SEQUENCE</scope>
    <source>
        <strain evidence="3">JNU-WLY1368</strain>
    </source>
</reference>
<dbReference type="InterPro" id="IPR036388">
    <property type="entry name" value="WH-like_DNA-bd_sf"/>
</dbReference>